<dbReference type="GO" id="GO:0000049">
    <property type="term" value="F:tRNA binding"/>
    <property type="evidence" value="ECO:0007669"/>
    <property type="project" value="TreeGrafter"/>
</dbReference>
<gene>
    <name evidence="2" type="ORF">AVDCRST_MAG26-1981</name>
</gene>
<dbReference type="Pfam" id="PF05670">
    <property type="entry name" value="NFACT-R_1"/>
    <property type="match status" value="1"/>
</dbReference>
<reference evidence="2" key="1">
    <citation type="submission" date="2020-02" db="EMBL/GenBank/DDBJ databases">
        <authorList>
            <person name="Meier V. D."/>
        </authorList>
    </citation>
    <scope>NUCLEOTIDE SEQUENCE</scope>
    <source>
        <strain evidence="2">AVDCRST_MAG26</strain>
    </source>
</reference>
<dbReference type="PANTHER" id="PTHR15239:SF6">
    <property type="entry name" value="RIBOSOME QUALITY CONTROL COMPLEX SUBUNIT NEMF"/>
    <property type="match status" value="1"/>
</dbReference>
<dbReference type="InterPro" id="IPR051608">
    <property type="entry name" value="RQC_Subunit_NEMF"/>
</dbReference>
<dbReference type="EMBL" id="CADCTK010000455">
    <property type="protein sequence ID" value="CAA9253107.1"/>
    <property type="molecule type" value="Genomic_DNA"/>
</dbReference>
<dbReference type="AlphaFoldDB" id="A0A6J4IKD3"/>
<dbReference type="GO" id="GO:1990112">
    <property type="term" value="C:RQC complex"/>
    <property type="evidence" value="ECO:0007669"/>
    <property type="project" value="TreeGrafter"/>
</dbReference>
<accession>A0A6J4IKD3</accession>
<evidence type="ECO:0000313" key="2">
    <source>
        <dbReference type="EMBL" id="CAA9253107.1"/>
    </source>
</evidence>
<proteinExistence type="predicted"/>
<feature type="domain" description="NFACT RNA-binding" evidence="1">
    <location>
        <begin position="20"/>
        <end position="108"/>
    </location>
</feature>
<evidence type="ECO:0000259" key="1">
    <source>
        <dbReference type="Pfam" id="PF05670"/>
    </source>
</evidence>
<protein>
    <recommendedName>
        <fullName evidence="1">NFACT RNA-binding domain-containing protein</fullName>
    </recommendedName>
</protein>
<dbReference type="InterPro" id="IPR008532">
    <property type="entry name" value="NFACT_RNA-bd"/>
</dbReference>
<sequence>MLGRSAGKPKGPRATPLRLRSSEGATIFVGRSAVQNDEVTFKLARPDDLWMHARDVPGAHVVVQVDGALGDATVLEAAGLAAYFSRARASTSVEVTLCPRRNVRKVPGGPPGLVTLRDERTIRVPPLAPEKLTAPGRQTKL</sequence>
<dbReference type="GO" id="GO:0043023">
    <property type="term" value="F:ribosomal large subunit binding"/>
    <property type="evidence" value="ECO:0007669"/>
    <property type="project" value="TreeGrafter"/>
</dbReference>
<name>A0A6J4IKD3_9CHLR</name>
<organism evidence="2">
    <name type="scientific">uncultured Chloroflexia bacterium</name>
    <dbReference type="NCBI Taxonomy" id="1672391"/>
    <lineage>
        <taxon>Bacteria</taxon>
        <taxon>Bacillati</taxon>
        <taxon>Chloroflexota</taxon>
        <taxon>Chloroflexia</taxon>
        <taxon>environmental samples</taxon>
    </lineage>
</organism>
<dbReference type="PANTHER" id="PTHR15239">
    <property type="entry name" value="NUCLEAR EXPORT MEDIATOR FACTOR NEMF"/>
    <property type="match status" value="1"/>
</dbReference>
<dbReference type="GO" id="GO:0072344">
    <property type="term" value="P:rescue of stalled ribosome"/>
    <property type="evidence" value="ECO:0007669"/>
    <property type="project" value="TreeGrafter"/>
</dbReference>